<dbReference type="GO" id="GO:0003677">
    <property type="term" value="F:DNA binding"/>
    <property type="evidence" value="ECO:0007669"/>
    <property type="project" value="UniProtKB-KW"/>
</dbReference>
<dbReference type="PANTHER" id="PTHR30461">
    <property type="entry name" value="DNA-INVERTASE FROM LAMBDOID PROPHAGE"/>
    <property type="match status" value="1"/>
</dbReference>
<evidence type="ECO:0000256" key="3">
    <source>
        <dbReference type="ARBA" id="ARBA00023172"/>
    </source>
</evidence>
<comment type="caution">
    <text evidence="8">The sequence shown here is derived from an EMBL/GenBank/DDBJ whole genome shotgun (WGS) entry which is preliminary data.</text>
</comment>
<dbReference type="PANTHER" id="PTHR30461:SF25">
    <property type="entry name" value="RESOLVASE-RELATED"/>
    <property type="match status" value="1"/>
</dbReference>
<feature type="region of interest" description="Disordered" evidence="6">
    <location>
        <begin position="143"/>
        <end position="163"/>
    </location>
</feature>
<feature type="compositionally biased region" description="Low complexity" evidence="6">
    <location>
        <begin position="149"/>
        <end position="158"/>
    </location>
</feature>
<organism evidence="8 9">
    <name type="scientific">Falsiroseomonas algicola</name>
    <dbReference type="NCBI Taxonomy" id="2716930"/>
    <lineage>
        <taxon>Bacteria</taxon>
        <taxon>Pseudomonadati</taxon>
        <taxon>Pseudomonadota</taxon>
        <taxon>Alphaproteobacteria</taxon>
        <taxon>Acetobacterales</taxon>
        <taxon>Roseomonadaceae</taxon>
        <taxon>Falsiroseomonas</taxon>
    </lineage>
</organism>
<feature type="active site" description="O-(5'-phospho-DNA)-serine intermediate" evidence="4 5">
    <location>
        <position position="12"/>
    </location>
</feature>
<dbReference type="AlphaFoldDB" id="A0A6M1LJ97"/>
<evidence type="ECO:0000313" key="8">
    <source>
        <dbReference type="EMBL" id="NGM20408.1"/>
    </source>
</evidence>
<dbReference type="SUPFAM" id="SSF53041">
    <property type="entry name" value="Resolvase-like"/>
    <property type="match status" value="1"/>
</dbReference>
<keyword evidence="1" id="KW-0229">DNA integration</keyword>
<protein>
    <submittedName>
        <fullName evidence="8">Recombinase family protein</fullName>
    </submittedName>
</protein>
<evidence type="ECO:0000256" key="4">
    <source>
        <dbReference type="PIRSR" id="PIRSR606118-50"/>
    </source>
</evidence>
<evidence type="ECO:0000256" key="6">
    <source>
        <dbReference type="SAM" id="MobiDB-lite"/>
    </source>
</evidence>
<dbReference type="FunFam" id="3.40.50.1390:FF:000010">
    <property type="entry name" value="Recombinase resolvase family"/>
    <property type="match status" value="1"/>
</dbReference>
<evidence type="ECO:0000256" key="5">
    <source>
        <dbReference type="PROSITE-ProRule" id="PRU10137"/>
    </source>
</evidence>
<dbReference type="InterPro" id="IPR050639">
    <property type="entry name" value="SSR_resolvase"/>
</dbReference>
<name>A0A6M1LJ97_9PROT</name>
<dbReference type="PROSITE" id="PS00397">
    <property type="entry name" value="RECOMBINASES_1"/>
    <property type="match status" value="1"/>
</dbReference>
<keyword evidence="2" id="KW-0238">DNA-binding</keyword>
<dbReference type="SMART" id="SM00857">
    <property type="entry name" value="Resolvase"/>
    <property type="match status" value="1"/>
</dbReference>
<reference evidence="8 9" key="2">
    <citation type="submission" date="2020-03" db="EMBL/GenBank/DDBJ databases">
        <title>Roseomonas stagni sp. nov., isolated from pond water in Japan.</title>
        <authorList>
            <person name="Furuhata K."/>
            <person name="Miyamoto H."/>
            <person name="Goto K."/>
        </authorList>
    </citation>
    <scope>NUCLEOTIDE SEQUENCE [LARGE SCALE GENOMIC DNA]</scope>
    <source>
        <strain evidence="8 9">PeD5</strain>
    </source>
</reference>
<keyword evidence="9" id="KW-1185">Reference proteome</keyword>
<dbReference type="InterPro" id="IPR006118">
    <property type="entry name" value="Recombinase_CS"/>
</dbReference>
<feature type="domain" description="Resolvase/invertase-type recombinase catalytic" evidence="7">
    <location>
        <begin position="4"/>
        <end position="158"/>
    </location>
</feature>
<evidence type="ECO:0000256" key="1">
    <source>
        <dbReference type="ARBA" id="ARBA00022908"/>
    </source>
</evidence>
<proteinExistence type="predicted"/>
<accession>A0A6M1LJ97</accession>
<dbReference type="EMBL" id="JAAIKB010000003">
    <property type="protein sequence ID" value="NGM20408.1"/>
    <property type="molecule type" value="Genomic_DNA"/>
</dbReference>
<dbReference type="InterPro" id="IPR006119">
    <property type="entry name" value="Resolv_N"/>
</dbReference>
<dbReference type="GO" id="GO:0000150">
    <property type="term" value="F:DNA strand exchange activity"/>
    <property type="evidence" value="ECO:0007669"/>
    <property type="project" value="InterPro"/>
</dbReference>
<dbReference type="InterPro" id="IPR036162">
    <property type="entry name" value="Resolvase-like_N_sf"/>
</dbReference>
<evidence type="ECO:0000256" key="2">
    <source>
        <dbReference type="ARBA" id="ARBA00023125"/>
    </source>
</evidence>
<dbReference type="Proteomes" id="UP000475385">
    <property type="component" value="Unassembled WGS sequence"/>
</dbReference>
<keyword evidence="3" id="KW-0233">DNA recombination</keyword>
<gene>
    <name evidence="8" type="ORF">G3576_10310</name>
</gene>
<dbReference type="PROSITE" id="PS00398">
    <property type="entry name" value="RECOMBINASES_2"/>
    <property type="match status" value="1"/>
</dbReference>
<dbReference type="PROSITE" id="PS51736">
    <property type="entry name" value="RECOMBINASES_3"/>
    <property type="match status" value="1"/>
</dbReference>
<sequence>MPTLARLYLRASTSEQDATRARAALEAFAAERDLTIAASYVENESGASLQRPELFRLLADSRPGDVLLIEQVDRLSRLTEADWRKLRAEMEARQVRVVAMDLPTSWMLATTTDDGFTTRMFAAVNGMMLDVLAAVARKDYEDRRRRQADGQAKAKAAGLYKGRQEDTQRNTAIASMLAKGLSWSQVQAATGCSRATVAKIAKRVAVTAKETAG</sequence>
<evidence type="ECO:0000313" key="9">
    <source>
        <dbReference type="Proteomes" id="UP000475385"/>
    </source>
</evidence>
<dbReference type="GO" id="GO:0015074">
    <property type="term" value="P:DNA integration"/>
    <property type="evidence" value="ECO:0007669"/>
    <property type="project" value="UniProtKB-KW"/>
</dbReference>
<evidence type="ECO:0000259" key="7">
    <source>
        <dbReference type="PROSITE" id="PS51736"/>
    </source>
</evidence>
<dbReference type="RefSeq" id="WP_164694304.1">
    <property type="nucleotide sequence ID" value="NZ_JAAIKB010000003.1"/>
</dbReference>
<reference evidence="8 9" key="1">
    <citation type="submission" date="2020-02" db="EMBL/GenBank/DDBJ databases">
        <authorList>
            <person name="Kim H.M."/>
            <person name="Jeon C.O."/>
        </authorList>
    </citation>
    <scope>NUCLEOTIDE SEQUENCE [LARGE SCALE GENOMIC DNA]</scope>
    <source>
        <strain evidence="8 9">PeD5</strain>
    </source>
</reference>
<dbReference type="Pfam" id="PF00239">
    <property type="entry name" value="Resolvase"/>
    <property type="match status" value="1"/>
</dbReference>
<dbReference type="Gene3D" id="3.40.50.1390">
    <property type="entry name" value="Resolvase, N-terminal catalytic domain"/>
    <property type="match status" value="1"/>
</dbReference>